<evidence type="ECO:0000256" key="3">
    <source>
        <dbReference type="ARBA" id="ARBA00022989"/>
    </source>
</evidence>
<dbReference type="Proteomes" id="UP000285138">
    <property type="component" value="Unassembled WGS sequence"/>
</dbReference>
<feature type="transmembrane region" description="Helical" evidence="5">
    <location>
        <begin position="118"/>
        <end position="139"/>
    </location>
</feature>
<evidence type="ECO:0000256" key="5">
    <source>
        <dbReference type="SAM" id="Phobius"/>
    </source>
</evidence>
<dbReference type="Pfam" id="PF02674">
    <property type="entry name" value="Colicin_V"/>
    <property type="match status" value="1"/>
</dbReference>
<dbReference type="EMBL" id="QZAA01000076">
    <property type="protein sequence ID" value="RQD77252.1"/>
    <property type="molecule type" value="Genomic_DNA"/>
</dbReference>
<accession>A0A424YGW5</accession>
<protein>
    <submittedName>
        <fullName evidence="6">CvpA family protein</fullName>
    </submittedName>
</protein>
<evidence type="ECO:0000256" key="4">
    <source>
        <dbReference type="ARBA" id="ARBA00023136"/>
    </source>
</evidence>
<evidence type="ECO:0000313" key="7">
    <source>
        <dbReference type="Proteomes" id="UP000285138"/>
    </source>
</evidence>
<organism evidence="6 7">
    <name type="scientific">Candidatus Syntrophonatronum acetioxidans</name>
    <dbReference type="NCBI Taxonomy" id="1795816"/>
    <lineage>
        <taxon>Bacteria</taxon>
        <taxon>Bacillati</taxon>
        <taxon>Bacillota</taxon>
        <taxon>Clostridia</taxon>
        <taxon>Eubacteriales</taxon>
        <taxon>Syntrophomonadaceae</taxon>
        <taxon>Candidatus Syntrophonatronum</taxon>
    </lineage>
</organism>
<evidence type="ECO:0000256" key="1">
    <source>
        <dbReference type="ARBA" id="ARBA00004141"/>
    </source>
</evidence>
<evidence type="ECO:0000313" key="6">
    <source>
        <dbReference type="EMBL" id="RQD77252.1"/>
    </source>
</evidence>
<dbReference type="AlphaFoldDB" id="A0A424YGW5"/>
<feature type="transmembrane region" description="Helical" evidence="5">
    <location>
        <begin position="20"/>
        <end position="42"/>
    </location>
</feature>
<reference evidence="6 7" key="1">
    <citation type="submission" date="2018-08" db="EMBL/GenBank/DDBJ databases">
        <title>The metabolism and importance of syntrophic acetate oxidation coupled to methane or sulfide production in haloalkaline environments.</title>
        <authorList>
            <person name="Timmers P.H.A."/>
            <person name="Vavourakis C.D."/>
            <person name="Sorokin D.Y."/>
            <person name="Sinninghe Damste J.S."/>
            <person name="Muyzer G."/>
            <person name="Stams A.J.M."/>
            <person name="Plugge C.M."/>
        </authorList>
    </citation>
    <scope>NUCLEOTIDE SEQUENCE [LARGE SCALE GENOMIC DNA]</scope>
    <source>
        <strain evidence="6">MSAO_Bac1</strain>
    </source>
</reference>
<comment type="subcellular location">
    <subcellularLocation>
        <location evidence="1">Membrane</location>
        <topology evidence="1">Multi-pass membrane protein</topology>
    </subcellularLocation>
</comment>
<evidence type="ECO:0000256" key="2">
    <source>
        <dbReference type="ARBA" id="ARBA00022692"/>
    </source>
</evidence>
<dbReference type="PANTHER" id="PTHR37306:SF1">
    <property type="entry name" value="COLICIN V PRODUCTION PROTEIN"/>
    <property type="match status" value="1"/>
</dbReference>
<gene>
    <name evidence="6" type="ORF">D5R97_02855</name>
</gene>
<sequence length="184" mass="20622">MNWLDVILALVLLFSGLKGFRRGLVLQVVDLAGFIISWYLAIRWGPQLGQQLDDYFNISRFLQFEGNGALEFIPLGEYIVIFIGVITLLIITSLIFSLTGRFINTLTFLPLLKPINSLMGTPLGLIKGLLFVFIIIILLKLSPHPFIIQAGENSFFFAFLDQSVSLVMEWGLELLLERVASGSL</sequence>
<feature type="transmembrane region" description="Helical" evidence="5">
    <location>
        <begin position="78"/>
        <end position="98"/>
    </location>
</feature>
<dbReference type="GO" id="GO:0016020">
    <property type="term" value="C:membrane"/>
    <property type="evidence" value="ECO:0007669"/>
    <property type="project" value="UniProtKB-SubCell"/>
</dbReference>
<keyword evidence="4 5" id="KW-0472">Membrane</keyword>
<proteinExistence type="predicted"/>
<dbReference type="PANTHER" id="PTHR37306">
    <property type="entry name" value="COLICIN V PRODUCTION PROTEIN"/>
    <property type="match status" value="1"/>
</dbReference>
<keyword evidence="2 5" id="KW-0812">Transmembrane</keyword>
<name>A0A424YGW5_9FIRM</name>
<keyword evidence="3 5" id="KW-1133">Transmembrane helix</keyword>
<dbReference type="GO" id="GO:0009403">
    <property type="term" value="P:toxin biosynthetic process"/>
    <property type="evidence" value="ECO:0007669"/>
    <property type="project" value="InterPro"/>
</dbReference>
<dbReference type="InterPro" id="IPR003825">
    <property type="entry name" value="Colicin-V_CvpA"/>
</dbReference>
<comment type="caution">
    <text evidence="6">The sequence shown here is derived from an EMBL/GenBank/DDBJ whole genome shotgun (WGS) entry which is preliminary data.</text>
</comment>